<dbReference type="InterPro" id="IPR003439">
    <property type="entry name" value="ABC_transporter-like_ATP-bd"/>
</dbReference>
<dbReference type="InterPro" id="IPR027417">
    <property type="entry name" value="P-loop_NTPase"/>
</dbReference>
<feature type="transmembrane region" description="Helical" evidence="9">
    <location>
        <begin position="493"/>
        <end position="513"/>
    </location>
</feature>
<dbReference type="RefSeq" id="XP_031855816.1">
    <property type="nucleotide sequence ID" value="XM_031999925.1"/>
</dbReference>
<dbReference type="GO" id="GO:0016887">
    <property type="term" value="F:ATP hydrolysis activity"/>
    <property type="evidence" value="ECO:0007669"/>
    <property type="project" value="InterPro"/>
</dbReference>
<keyword evidence="6" id="KW-0067">ATP-binding</keyword>
<comment type="subcellular location">
    <subcellularLocation>
        <location evidence="1">Membrane</location>
        <topology evidence="1">Multi-pass membrane protein</topology>
    </subcellularLocation>
</comment>
<dbReference type="GO" id="GO:0005524">
    <property type="term" value="F:ATP binding"/>
    <property type="evidence" value="ECO:0007669"/>
    <property type="project" value="UniProtKB-KW"/>
</dbReference>
<dbReference type="GO" id="GO:0140359">
    <property type="term" value="F:ABC-type transporter activity"/>
    <property type="evidence" value="ECO:0007669"/>
    <property type="project" value="InterPro"/>
</dbReference>
<feature type="transmembrane region" description="Helical" evidence="9">
    <location>
        <begin position="455"/>
        <end position="486"/>
    </location>
</feature>
<dbReference type="Gene3D" id="3.40.50.300">
    <property type="entry name" value="P-loop containing nucleotide triphosphate hydrolases"/>
    <property type="match status" value="1"/>
</dbReference>
<reference evidence="11 12" key="1">
    <citation type="submission" date="2019-09" db="EMBL/GenBank/DDBJ databases">
        <authorList>
            <person name="Brejova B."/>
        </authorList>
    </citation>
    <scope>NUCLEOTIDE SEQUENCE [LARGE SCALE GENOMIC DNA]</scope>
</reference>
<feature type="transmembrane region" description="Helical" evidence="9">
    <location>
        <begin position="339"/>
        <end position="361"/>
    </location>
</feature>
<feature type="transmembrane region" description="Helical" evidence="9">
    <location>
        <begin position="580"/>
        <end position="599"/>
    </location>
</feature>
<evidence type="ECO:0000313" key="12">
    <source>
        <dbReference type="Proteomes" id="UP000398389"/>
    </source>
</evidence>
<dbReference type="Pfam" id="PF19055">
    <property type="entry name" value="ABC2_membrane_7"/>
    <property type="match status" value="1"/>
</dbReference>
<evidence type="ECO:0000256" key="8">
    <source>
        <dbReference type="ARBA" id="ARBA00023136"/>
    </source>
</evidence>
<dbReference type="Pfam" id="PF01061">
    <property type="entry name" value="ABC2_membrane"/>
    <property type="match status" value="1"/>
</dbReference>
<dbReference type="InterPro" id="IPR052215">
    <property type="entry name" value="Plant_ABCG"/>
</dbReference>
<dbReference type="PANTHER" id="PTHR48042:SF11">
    <property type="entry name" value="ABC TRANSPORTER G FAMILY MEMBER 11"/>
    <property type="match status" value="1"/>
</dbReference>
<evidence type="ECO:0000256" key="1">
    <source>
        <dbReference type="ARBA" id="ARBA00004141"/>
    </source>
</evidence>
<sequence length="604" mass="68129">MATLSWSDLNVTTKDNVAIVSKSNGLCPAGHIIALMGPSGSGKTTLLNSLASRDMGSAIKVHGDVEYLYQGQESPQKLSAVSTYVEQEDHLIGCLTVKDTLWYTGELSGLSGAILKDQVEYLLNAFGLKGQSDILVGTPIQKGISGGQKRRLTVASQLMRNPKVIFMDEPTSGLDSKASFEIISHMKNYAHEHGAIVIVSIHQPSTSTFDLFDEVVFLSKGRTVYNGPVKEVVEYFKNIDMEIPQYYNPAEYILEAISTDFGSGDNTNDISDLVSKWEDYNNRNGEKTIQQILEPHETHNSLYEKPESKRHTFGWRIKHVSNVTWILSRRLLVKARRDVFAYILRIFMYLALAILMGTVWLRLNHNQDNISSYVSALFFSGAFMSFMAVAYIPVYIEDYMNFKKEARNNLYGPLPFMISNFLVGLPFLFVITVVFSAFAYWMVNLKNTAEGFFRFILWLFLDLLAAESMVVLISSSIPIFIVALALTAFANGLWMAVQGFLVPATILNPFWYYTFYWIDYQRYVFHGMMITEFKDSIYNCDADCNCAYVSDLASECKIRGEAVLHSVGISDHSASKVGQWVGIMIVIIFVYRVLGYFALKYHVK</sequence>
<organism evidence="11 12">
    <name type="scientific">Magnusiomyces paraingens</name>
    <dbReference type="NCBI Taxonomy" id="2606893"/>
    <lineage>
        <taxon>Eukaryota</taxon>
        <taxon>Fungi</taxon>
        <taxon>Dikarya</taxon>
        <taxon>Ascomycota</taxon>
        <taxon>Saccharomycotina</taxon>
        <taxon>Dipodascomycetes</taxon>
        <taxon>Dipodascales</taxon>
        <taxon>Dipodascaceae</taxon>
        <taxon>Magnusiomyces</taxon>
    </lineage>
</organism>
<dbReference type="InterPro" id="IPR013525">
    <property type="entry name" value="ABC2_TM"/>
</dbReference>
<protein>
    <recommendedName>
        <fullName evidence="10">ABC transporter domain-containing protein</fullName>
    </recommendedName>
</protein>
<dbReference type="EMBL" id="CABVLU010000004">
    <property type="protein sequence ID" value="VVT56678.1"/>
    <property type="molecule type" value="Genomic_DNA"/>
</dbReference>
<keyword evidence="3" id="KW-0813">Transport</keyword>
<evidence type="ECO:0000256" key="2">
    <source>
        <dbReference type="ARBA" id="ARBA00005814"/>
    </source>
</evidence>
<feature type="transmembrane region" description="Helical" evidence="9">
    <location>
        <begin position="373"/>
        <end position="396"/>
    </location>
</feature>
<dbReference type="Pfam" id="PF00005">
    <property type="entry name" value="ABC_tran"/>
    <property type="match status" value="1"/>
</dbReference>
<accession>A0A5E8C4D2</accession>
<evidence type="ECO:0000256" key="9">
    <source>
        <dbReference type="SAM" id="Phobius"/>
    </source>
</evidence>
<evidence type="ECO:0000256" key="7">
    <source>
        <dbReference type="ARBA" id="ARBA00022989"/>
    </source>
</evidence>
<keyword evidence="7 9" id="KW-1133">Transmembrane helix</keyword>
<keyword evidence="4 9" id="KW-0812">Transmembrane</keyword>
<feature type="domain" description="ABC transporter" evidence="10">
    <location>
        <begin position="4"/>
        <end position="245"/>
    </location>
</feature>
<evidence type="ECO:0000256" key="4">
    <source>
        <dbReference type="ARBA" id="ARBA00022692"/>
    </source>
</evidence>
<dbReference type="AlphaFoldDB" id="A0A5E8C4D2"/>
<dbReference type="OrthoDB" id="66620at2759"/>
<name>A0A5E8C4D2_9ASCO</name>
<dbReference type="Proteomes" id="UP000398389">
    <property type="component" value="Unassembled WGS sequence"/>
</dbReference>
<dbReference type="PROSITE" id="PS00211">
    <property type="entry name" value="ABC_TRANSPORTER_1"/>
    <property type="match status" value="1"/>
</dbReference>
<dbReference type="GeneID" id="43584025"/>
<dbReference type="InterPro" id="IPR017871">
    <property type="entry name" value="ABC_transporter-like_CS"/>
</dbReference>
<feature type="transmembrane region" description="Helical" evidence="9">
    <location>
        <begin position="417"/>
        <end position="443"/>
    </location>
</feature>
<proteinExistence type="inferred from homology"/>
<dbReference type="PROSITE" id="PS50893">
    <property type="entry name" value="ABC_TRANSPORTER_2"/>
    <property type="match status" value="1"/>
</dbReference>
<dbReference type="GO" id="GO:0016020">
    <property type="term" value="C:membrane"/>
    <property type="evidence" value="ECO:0007669"/>
    <property type="project" value="UniProtKB-SubCell"/>
</dbReference>
<evidence type="ECO:0000259" key="10">
    <source>
        <dbReference type="PROSITE" id="PS50893"/>
    </source>
</evidence>
<dbReference type="SMART" id="SM00382">
    <property type="entry name" value="AAA"/>
    <property type="match status" value="1"/>
</dbReference>
<dbReference type="PANTHER" id="PTHR48042">
    <property type="entry name" value="ABC TRANSPORTER G FAMILY MEMBER 11"/>
    <property type="match status" value="1"/>
</dbReference>
<evidence type="ECO:0000256" key="6">
    <source>
        <dbReference type="ARBA" id="ARBA00022840"/>
    </source>
</evidence>
<evidence type="ECO:0000313" key="11">
    <source>
        <dbReference type="EMBL" id="VVT56678.1"/>
    </source>
</evidence>
<dbReference type="InterPro" id="IPR003593">
    <property type="entry name" value="AAA+_ATPase"/>
</dbReference>
<dbReference type="InterPro" id="IPR043926">
    <property type="entry name" value="ABCG_dom"/>
</dbReference>
<keyword evidence="5" id="KW-0547">Nucleotide-binding</keyword>
<evidence type="ECO:0000256" key="5">
    <source>
        <dbReference type="ARBA" id="ARBA00022741"/>
    </source>
</evidence>
<evidence type="ECO:0000256" key="3">
    <source>
        <dbReference type="ARBA" id="ARBA00022448"/>
    </source>
</evidence>
<keyword evidence="8 9" id="KW-0472">Membrane</keyword>
<keyword evidence="12" id="KW-1185">Reference proteome</keyword>
<comment type="similarity">
    <text evidence="2">Belongs to the ABC transporter superfamily. ABCG family. Eye pigment precursor importer (TC 3.A.1.204) subfamily.</text>
</comment>
<dbReference type="SUPFAM" id="SSF52540">
    <property type="entry name" value="P-loop containing nucleoside triphosphate hydrolases"/>
    <property type="match status" value="1"/>
</dbReference>
<gene>
    <name evidence="11" type="ORF">SAPINGB_P005210</name>
</gene>